<evidence type="ECO:0000259" key="1">
    <source>
        <dbReference type="Pfam" id="PF01973"/>
    </source>
</evidence>
<dbReference type="InterPro" id="IPR002826">
    <property type="entry name" value="MptE-like"/>
</dbReference>
<proteinExistence type="predicted"/>
<evidence type="ECO:0000313" key="3">
    <source>
        <dbReference type="Proteomes" id="UP000029692"/>
    </source>
</evidence>
<keyword evidence="3" id="KW-1185">Reference proteome</keyword>
<dbReference type="Proteomes" id="UP000029692">
    <property type="component" value="Unassembled WGS sequence"/>
</dbReference>
<dbReference type="STRING" id="1480694.DC28_11210"/>
<dbReference type="PANTHER" id="PTHR41786:SF1">
    <property type="entry name" value="6-HYDROXYMETHYLPTERIN DIPHOSPHOKINASE MPTE-LIKE DOMAIN-CONTAINING PROTEIN"/>
    <property type="match status" value="1"/>
</dbReference>
<dbReference type="OrthoDB" id="354701at2"/>
<gene>
    <name evidence="2" type="ORF">DC28_11210</name>
</gene>
<reference evidence="2 3" key="1">
    <citation type="submission" date="2014-05" db="EMBL/GenBank/DDBJ databases">
        <title>De novo Genome Sequence of Spirocheata sp.</title>
        <authorList>
            <person name="Shivani Y."/>
            <person name="Subhash Y."/>
            <person name="Tushar L."/>
            <person name="Sasikala C."/>
            <person name="Ramana C.V."/>
        </authorList>
    </citation>
    <scope>NUCLEOTIDE SEQUENCE [LARGE SCALE GENOMIC DNA]</scope>
    <source>
        <strain evidence="2 3">JC230</strain>
    </source>
</reference>
<name>A0A098QU69_9SPIO</name>
<dbReference type="RefSeq" id="WP_037548560.1">
    <property type="nucleotide sequence ID" value="NZ_JNUP01000066.1"/>
</dbReference>
<dbReference type="AlphaFoldDB" id="A0A098QU69"/>
<comment type="caution">
    <text evidence="2">The sequence shown here is derived from an EMBL/GenBank/DDBJ whole genome shotgun (WGS) entry which is preliminary data.</text>
</comment>
<organism evidence="2 3">
    <name type="scientific">Spirochaeta lutea</name>
    <dbReference type="NCBI Taxonomy" id="1480694"/>
    <lineage>
        <taxon>Bacteria</taxon>
        <taxon>Pseudomonadati</taxon>
        <taxon>Spirochaetota</taxon>
        <taxon>Spirochaetia</taxon>
        <taxon>Spirochaetales</taxon>
        <taxon>Spirochaetaceae</taxon>
        <taxon>Spirochaeta</taxon>
    </lineage>
</organism>
<protein>
    <recommendedName>
        <fullName evidence="1">6-hydroxymethylpterin diphosphokinase MptE-like domain-containing protein</fullName>
    </recommendedName>
</protein>
<feature type="domain" description="6-hydroxymethylpterin diphosphokinase MptE-like" evidence="1">
    <location>
        <begin position="178"/>
        <end position="347"/>
    </location>
</feature>
<accession>A0A098QU69</accession>
<evidence type="ECO:0000313" key="2">
    <source>
        <dbReference type="EMBL" id="KGE71370.1"/>
    </source>
</evidence>
<dbReference type="PANTHER" id="PTHR41786">
    <property type="entry name" value="MOTILITY ACCESSORY FACTOR MAF"/>
    <property type="match status" value="1"/>
</dbReference>
<sequence length="516" mass="58041">MRILDWSLAQGFGKIPRVEFPRGNRWFTSKRSPFRELYTLAETMQSGDFVIVIGWDFHELSSGKHPRMNRGTMVFLDPFPKLSRTIVKENALPSPSPDMGYHAADPEKPGFSWLEEVFTGYSPLLFQNLRVETVAVYQQTGHPWIDQVLSRLKKRIAELKDDLSTQAVFGNRWLENGLKNLEYYHRQSALTAPGPGRLQSVWVLGAGPSLHKRLSEVQTIEADQRYVICADTALPALTHRGITPDVVVSLDAQWYSFEHLRLAEVSRAGFWLVDFYTSPLVIRLLSKKQIPFRFVFSRHPLTHLLLDYLPQIGSLLNNQTNAGLAALSFAKGLSTQLSLGGLDFSFPGFRSYTSHTYRDLYDELSRSRLHSRDTQDLSIMDRAGPLSVLRFGPPVNERGFGASGYTSLGERRDEILNQNHPGPTLWAIEDLGRGINRNPSIRNLARAILERISVPINSLEEVVHNPDVGIFSPGILGIISRNQKNTAPGGDILDISRQLQQKTIGLLTLLAYNGEV</sequence>
<dbReference type="Pfam" id="PF01973">
    <property type="entry name" value="MptE-like"/>
    <property type="match status" value="1"/>
</dbReference>
<dbReference type="eggNOG" id="COG2604">
    <property type="taxonomic scope" value="Bacteria"/>
</dbReference>
<dbReference type="EMBL" id="JNUP01000066">
    <property type="protein sequence ID" value="KGE71370.1"/>
    <property type="molecule type" value="Genomic_DNA"/>
</dbReference>